<accession>A0A7Z0I2E7</accession>
<dbReference type="AlphaFoldDB" id="A0A7Z0I2E7"/>
<keyword evidence="2" id="KW-1185">Reference proteome</keyword>
<dbReference type="Proteomes" id="UP000529417">
    <property type="component" value="Unassembled WGS sequence"/>
</dbReference>
<organism evidence="1 2">
    <name type="scientific">Rhabdonatronobacter sediminivivens</name>
    <dbReference type="NCBI Taxonomy" id="2743469"/>
    <lineage>
        <taxon>Bacteria</taxon>
        <taxon>Pseudomonadati</taxon>
        <taxon>Pseudomonadota</taxon>
        <taxon>Alphaproteobacteria</taxon>
        <taxon>Rhodobacterales</taxon>
        <taxon>Paracoccaceae</taxon>
        <taxon>Rhabdonatronobacter</taxon>
    </lineage>
</organism>
<dbReference type="EMBL" id="JACBXS010000065">
    <property type="protein sequence ID" value="NYS26715.1"/>
    <property type="molecule type" value="Genomic_DNA"/>
</dbReference>
<protein>
    <submittedName>
        <fullName evidence="1">Uncharacterized protein</fullName>
    </submittedName>
</protein>
<comment type="caution">
    <text evidence="1">The sequence shown here is derived from an EMBL/GenBank/DDBJ whole genome shotgun (WGS) entry which is preliminary data.</text>
</comment>
<reference evidence="1 2" key="1">
    <citation type="journal article" date="2000" name="Arch. Microbiol.">
        <title>Rhodobaca bogoriensis gen. nov. and sp. nov., an alkaliphilic purple nonsulfur bacterium from African Rift Valley soda lakes.</title>
        <authorList>
            <person name="Milford A.D."/>
            <person name="Achenbach L.A."/>
            <person name="Jung D.O."/>
            <person name="Madigan M.T."/>
        </authorList>
    </citation>
    <scope>NUCLEOTIDE SEQUENCE [LARGE SCALE GENOMIC DNA]</scope>
    <source>
        <strain evidence="1 2">2376</strain>
    </source>
</reference>
<evidence type="ECO:0000313" key="2">
    <source>
        <dbReference type="Proteomes" id="UP000529417"/>
    </source>
</evidence>
<proteinExistence type="predicted"/>
<evidence type="ECO:0000313" key="1">
    <source>
        <dbReference type="EMBL" id="NYS26715.1"/>
    </source>
</evidence>
<gene>
    <name evidence="1" type="ORF">HUK65_17175</name>
</gene>
<dbReference type="RefSeq" id="WP_179907509.1">
    <property type="nucleotide sequence ID" value="NZ_JACBXS010000065.1"/>
</dbReference>
<name>A0A7Z0I2E7_9RHOB</name>
<sequence length="486" mass="55289">MAAVHLTRAWGEAKAAGLRKEDFQDKILSRLQRPHGSRQEFRLAYWTLKRGEDPTTQPGLVKEYETRTTPQKALEPYLVGIAVAAEHCGVDADDWKLEMARNLKLWERLSGRPDQAPLDEQPSETLAVLLNGLCARLAKRNRLDRTFAAIREMNCHWDMDEERLSHSRHAPMQRIESPTFPSNEDCLHFGEMFPFPSIPLIRLPYVTGDAAFNLALANGHDLGAGTRIDVGEPRYEGIPGEVAWFREIRLCIVPGDRGGFVSALETRPHMEVRIQGETGVAGRYPVFRSALIDIADGSHYGPPDLGPSIQTRDGQTWAIEMALWPGKLRHALAGKIRPAFPFSSELYFDPDPIQALGVAGFEPWYLSYTPATPPYLRHWLTQEWRLENEEAVCPWARDNFERGAPGGRWNRNVPPNHELNFPRFSHATWIECCLHNGLIEEALQASIDRLADQTTRLQAEWHNARERHSNALLRRWSTETEQEDHP</sequence>